<evidence type="ECO:0000313" key="1">
    <source>
        <dbReference type="EMBL" id="QHU18316.1"/>
    </source>
</evidence>
<sequence>MASMKFSEKEGITSFQYYFIENEKSEKSAAQWGIFFSTTQISIEDFSRKTNICMKFVEGEKWKYKELDKIETTFTRCKGAEITATNFTLSVYVHEFKKSANHPPEGTLDLVMNSTTTSIYLPYKLALNIIKFMSGSTDVEGVCYIRK</sequence>
<dbReference type="AlphaFoldDB" id="A0A6C0KMD5"/>
<reference evidence="1" key="1">
    <citation type="journal article" date="2020" name="Nature">
        <title>Giant virus diversity and host interactions through global metagenomics.</title>
        <authorList>
            <person name="Schulz F."/>
            <person name="Roux S."/>
            <person name="Paez-Espino D."/>
            <person name="Jungbluth S."/>
            <person name="Walsh D.A."/>
            <person name="Denef V.J."/>
            <person name="McMahon K.D."/>
            <person name="Konstantinidis K.T."/>
            <person name="Eloe-Fadrosh E.A."/>
            <person name="Kyrpides N.C."/>
            <person name="Woyke T."/>
        </authorList>
    </citation>
    <scope>NUCLEOTIDE SEQUENCE</scope>
    <source>
        <strain evidence="1">GVMAG-S-3300013006-138</strain>
    </source>
</reference>
<accession>A0A6C0KMD5</accession>
<organism evidence="1">
    <name type="scientific">viral metagenome</name>
    <dbReference type="NCBI Taxonomy" id="1070528"/>
    <lineage>
        <taxon>unclassified sequences</taxon>
        <taxon>metagenomes</taxon>
        <taxon>organismal metagenomes</taxon>
    </lineage>
</organism>
<proteinExistence type="predicted"/>
<name>A0A6C0KMD5_9ZZZZ</name>
<dbReference type="EMBL" id="MN740927">
    <property type="protein sequence ID" value="QHU18316.1"/>
    <property type="molecule type" value="Genomic_DNA"/>
</dbReference>
<protein>
    <submittedName>
        <fullName evidence="1">Uncharacterized protein</fullName>
    </submittedName>
</protein>